<dbReference type="InterPro" id="IPR036388">
    <property type="entry name" value="WH-like_DNA-bd_sf"/>
</dbReference>
<dbReference type="PANTHER" id="PTHR30136">
    <property type="entry name" value="HELIX-TURN-HELIX TRANSCRIPTIONAL REGULATOR, ICLR FAMILY"/>
    <property type="match status" value="1"/>
</dbReference>
<gene>
    <name evidence="6" type="ORF">AB3G37_13635</name>
</gene>
<name>A0AB39VM61_9GAMM</name>
<evidence type="ECO:0000313" key="6">
    <source>
        <dbReference type="EMBL" id="XDU70628.1"/>
    </source>
</evidence>
<evidence type="ECO:0000259" key="4">
    <source>
        <dbReference type="PROSITE" id="PS51077"/>
    </source>
</evidence>
<dbReference type="EMBL" id="CP165628">
    <property type="protein sequence ID" value="XDU70628.1"/>
    <property type="molecule type" value="Genomic_DNA"/>
</dbReference>
<dbReference type="InterPro" id="IPR014757">
    <property type="entry name" value="Tscrpt_reg_IclR_C"/>
</dbReference>
<dbReference type="RefSeq" id="WP_037377524.1">
    <property type="nucleotide sequence ID" value="NZ_CP165628.1"/>
</dbReference>
<dbReference type="Gene3D" id="3.30.450.40">
    <property type="match status" value="1"/>
</dbReference>
<dbReference type="Pfam" id="PF01614">
    <property type="entry name" value="IclR_C"/>
    <property type="match status" value="1"/>
</dbReference>
<dbReference type="SUPFAM" id="SSF55781">
    <property type="entry name" value="GAF domain-like"/>
    <property type="match status" value="1"/>
</dbReference>
<organism evidence="6">
    <name type="scientific">Rouxiella sp. WC2420</name>
    <dbReference type="NCBI Taxonomy" id="3234145"/>
    <lineage>
        <taxon>Bacteria</taxon>
        <taxon>Pseudomonadati</taxon>
        <taxon>Pseudomonadota</taxon>
        <taxon>Gammaproteobacteria</taxon>
        <taxon>Enterobacterales</taxon>
        <taxon>Yersiniaceae</taxon>
        <taxon>Rouxiella</taxon>
    </lineage>
</organism>
<keyword evidence="2" id="KW-0238">DNA-binding</keyword>
<keyword evidence="3" id="KW-0804">Transcription</keyword>
<dbReference type="Pfam" id="PF09339">
    <property type="entry name" value="HTH_IclR"/>
    <property type="match status" value="1"/>
</dbReference>
<dbReference type="PANTHER" id="PTHR30136:SF8">
    <property type="entry name" value="TRANSCRIPTIONAL REGULATORY PROTEIN"/>
    <property type="match status" value="1"/>
</dbReference>
<accession>A0AB39VM61</accession>
<proteinExistence type="predicted"/>
<dbReference type="SUPFAM" id="SSF46785">
    <property type="entry name" value="Winged helix' DNA-binding domain"/>
    <property type="match status" value="1"/>
</dbReference>
<dbReference type="InterPro" id="IPR029016">
    <property type="entry name" value="GAF-like_dom_sf"/>
</dbReference>
<dbReference type="GO" id="GO:0045892">
    <property type="term" value="P:negative regulation of DNA-templated transcription"/>
    <property type="evidence" value="ECO:0007669"/>
    <property type="project" value="TreeGrafter"/>
</dbReference>
<evidence type="ECO:0000256" key="2">
    <source>
        <dbReference type="ARBA" id="ARBA00023125"/>
    </source>
</evidence>
<feature type="domain" description="HTH iclR-type" evidence="4">
    <location>
        <begin position="1"/>
        <end position="63"/>
    </location>
</feature>
<dbReference type="AlphaFoldDB" id="A0AB39VM61"/>
<evidence type="ECO:0000256" key="1">
    <source>
        <dbReference type="ARBA" id="ARBA00023015"/>
    </source>
</evidence>
<keyword evidence="1" id="KW-0805">Transcription regulation</keyword>
<protein>
    <submittedName>
        <fullName evidence="6">IclR family transcriptional regulator</fullName>
    </submittedName>
</protein>
<dbReference type="InterPro" id="IPR050707">
    <property type="entry name" value="HTH_MetabolicPath_Reg"/>
</dbReference>
<sequence>MQSLLKSLNILEKVSQHQPISVGELARIMKLPKSTVQRILWAFHEAGWLRLSDGDVPRWSVSSHVLTIRPAELANGGLSSASRGPMTELRDATNETVYVSVADGINGIVVIDRLESHHAVRAVSNVGEVSPLYSTANGLAMMAWMPEEKIDAVINAGLKAWNSATLVDPAALRAELKAIRERGYSINRGYYRPGIFAIGAPIFEQGDQPVGSICISMPDSRYNSSSEKAWGDMIVQAARKISHSQPQ</sequence>
<dbReference type="InterPro" id="IPR036390">
    <property type="entry name" value="WH_DNA-bd_sf"/>
</dbReference>
<dbReference type="SMART" id="SM00346">
    <property type="entry name" value="HTH_ICLR"/>
    <property type="match status" value="1"/>
</dbReference>
<evidence type="ECO:0000259" key="5">
    <source>
        <dbReference type="PROSITE" id="PS51078"/>
    </source>
</evidence>
<dbReference type="InterPro" id="IPR005471">
    <property type="entry name" value="Tscrpt_reg_IclR_N"/>
</dbReference>
<dbReference type="GO" id="GO:0003677">
    <property type="term" value="F:DNA binding"/>
    <property type="evidence" value="ECO:0007669"/>
    <property type="project" value="UniProtKB-KW"/>
</dbReference>
<dbReference type="GO" id="GO:0003700">
    <property type="term" value="F:DNA-binding transcription factor activity"/>
    <property type="evidence" value="ECO:0007669"/>
    <property type="project" value="TreeGrafter"/>
</dbReference>
<evidence type="ECO:0000256" key="3">
    <source>
        <dbReference type="ARBA" id="ARBA00023163"/>
    </source>
</evidence>
<reference evidence="6" key="1">
    <citation type="submission" date="2024-07" db="EMBL/GenBank/DDBJ databases">
        <authorList>
            <person name="Biller S.J."/>
        </authorList>
    </citation>
    <scope>NUCLEOTIDE SEQUENCE</scope>
    <source>
        <strain evidence="6">WC2420</strain>
    </source>
</reference>
<dbReference type="PROSITE" id="PS51078">
    <property type="entry name" value="ICLR_ED"/>
    <property type="match status" value="1"/>
</dbReference>
<feature type="domain" description="IclR-ED" evidence="5">
    <location>
        <begin position="64"/>
        <end position="247"/>
    </location>
</feature>
<dbReference type="PROSITE" id="PS51077">
    <property type="entry name" value="HTH_ICLR"/>
    <property type="match status" value="1"/>
</dbReference>
<dbReference type="Gene3D" id="1.10.10.10">
    <property type="entry name" value="Winged helix-like DNA-binding domain superfamily/Winged helix DNA-binding domain"/>
    <property type="match status" value="1"/>
</dbReference>